<evidence type="ECO:0000256" key="3">
    <source>
        <dbReference type="ARBA" id="ARBA00022679"/>
    </source>
</evidence>
<evidence type="ECO:0000313" key="9">
    <source>
        <dbReference type="Proteomes" id="UP000276178"/>
    </source>
</evidence>
<feature type="binding site" evidence="6">
    <location>
        <position position="83"/>
    </location>
    <ligand>
        <name>S-adenosyl-L-methionine</name>
        <dbReference type="ChEBI" id="CHEBI:59789"/>
    </ligand>
</feature>
<organism evidence="8 9">
    <name type="scientific">Brevibacillus agri</name>
    <dbReference type="NCBI Taxonomy" id="51101"/>
    <lineage>
        <taxon>Bacteria</taxon>
        <taxon>Bacillati</taxon>
        <taxon>Bacillota</taxon>
        <taxon>Bacilli</taxon>
        <taxon>Bacillales</taxon>
        <taxon>Paenibacillaceae</taxon>
        <taxon>Brevibacillus</taxon>
    </lineage>
</organism>
<dbReference type="GeneID" id="82811933"/>
<dbReference type="AlphaFoldDB" id="A0A3M8AQA1"/>
<dbReference type="FunFam" id="3.40.50.150:FF:000086">
    <property type="entry name" value="Demethylmenaquinone methyltransferase"/>
    <property type="match status" value="1"/>
</dbReference>
<dbReference type="GO" id="GO:0043770">
    <property type="term" value="F:demethylmenaquinone methyltransferase activity"/>
    <property type="evidence" value="ECO:0007669"/>
    <property type="project" value="UniProtKB-UniRule"/>
</dbReference>
<dbReference type="NCBIfam" id="NF001243">
    <property type="entry name" value="PRK00216.1-4"/>
    <property type="match status" value="1"/>
</dbReference>
<reference evidence="8 9" key="1">
    <citation type="submission" date="2018-10" db="EMBL/GenBank/DDBJ databases">
        <title>Phylogenomics of Brevibacillus.</title>
        <authorList>
            <person name="Dunlap C."/>
        </authorList>
    </citation>
    <scope>NUCLEOTIDE SEQUENCE [LARGE SCALE GENOMIC DNA]</scope>
    <source>
        <strain evidence="8 9">NRRL NRS 1219</strain>
    </source>
</reference>
<evidence type="ECO:0000256" key="1">
    <source>
        <dbReference type="ARBA" id="ARBA00022428"/>
    </source>
</evidence>
<dbReference type="EC" id="2.1.1.163" evidence="6"/>
<dbReference type="InterPro" id="IPR023576">
    <property type="entry name" value="UbiE/COQ5_MeTrFase_CS"/>
</dbReference>
<comment type="similarity">
    <text evidence="6">Belongs to the class I-like SAM-binding methyltransferase superfamily. MenG/UbiE family.</text>
</comment>
<dbReference type="PANTHER" id="PTHR43591">
    <property type="entry name" value="METHYLTRANSFERASE"/>
    <property type="match status" value="1"/>
</dbReference>
<comment type="caution">
    <text evidence="8">The sequence shown here is derived from an EMBL/GenBank/DDBJ whole genome shotgun (WGS) entry which is preliminary data.</text>
</comment>
<dbReference type="UniPathway" id="UPA00079">
    <property type="reaction ID" value="UER00169"/>
</dbReference>
<comment type="catalytic activity">
    <reaction evidence="6">
        <text>a 2-demethylmenaquinol + S-adenosyl-L-methionine = a menaquinol + S-adenosyl-L-homocysteine + H(+)</text>
        <dbReference type="Rhea" id="RHEA:42640"/>
        <dbReference type="Rhea" id="RHEA-COMP:9539"/>
        <dbReference type="Rhea" id="RHEA-COMP:9563"/>
        <dbReference type="ChEBI" id="CHEBI:15378"/>
        <dbReference type="ChEBI" id="CHEBI:18151"/>
        <dbReference type="ChEBI" id="CHEBI:55437"/>
        <dbReference type="ChEBI" id="CHEBI:57856"/>
        <dbReference type="ChEBI" id="CHEBI:59789"/>
        <dbReference type="EC" id="2.1.1.163"/>
    </reaction>
</comment>
<gene>
    <name evidence="6 7" type="primary">menG</name>
    <name evidence="7" type="ORF">BAG01nite_00800</name>
    <name evidence="8" type="ORF">EB820_17440</name>
</gene>
<keyword evidence="10" id="KW-1185">Reference proteome</keyword>
<sequence>MDQTQMKEKAKYVHSVFESIASDYDKMNNVISFGSHLAWRNYTMKQMNIKPGDSALDVACGTADWTIALAKAVGKDGRVVGLDFSQNMLDVGAYKVANAGVGNTVKLVNADAMNLPYEDNTFDFATIGFALRNVPDVQQVLNEMARVVKPGGKVVSLEVSKPPFIPYRKLFYLYFYKILPLIAKMTVNKYEEYAWLPHSLTNFPDSRELAGMFQQAGLAPVQVKLFMGGVSALHIGTKP</sequence>
<dbReference type="PANTHER" id="PTHR43591:SF24">
    <property type="entry name" value="2-METHOXY-6-POLYPRENYL-1,4-BENZOQUINOL METHYLASE, MITOCHONDRIAL"/>
    <property type="match status" value="1"/>
</dbReference>
<dbReference type="NCBIfam" id="TIGR01934">
    <property type="entry name" value="MenG_MenH_UbiE"/>
    <property type="match status" value="1"/>
</dbReference>
<dbReference type="GO" id="GO:0009234">
    <property type="term" value="P:menaquinone biosynthetic process"/>
    <property type="evidence" value="ECO:0007669"/>
    <property type="project" value="UniProtKB-UniRule"/>
</dbReference>
<keyword evidence="2 6" id="KW-0489">Methyltransferase</keyword>
<dbReference type="OrthoDB" id="9808140at2"/>
<evidence type="ECO:0000313" key="10">
    <source>
        <dbReference type="Proteomes" id="UP000317180"/>
    </source>
</evidence>
<dbReference type="Proteomes" id="UP000317180">
    <property type="component" value="Unassembled WGS sequence"/>
</dbReference>
<evidence type="ECO:0000256" key="4">
    <source>
        <dbReference type="ARBA" id="ARBA00022691"/>
    </source>
</evidence>
<dbReference type="RefSeq" id="WP_005831303.1">
    <property type="nucleotide sequence ID" value="NZ_BJOD01000001.1"/>
</dbReference>
<reference evidence="7 10" key="2">
    <citation type="submission" date="2019-06" db="EMBL/GenBank/DDBJ databases">
        <title>Whole genome shotgun sequence of Brevibacillus agri NBRC 15538.</title>
        <authorList>
            <person name="Hosoyama A."/>
            <person name="Uohara A."/>
            <person name="Ohji S."/>
            <person name="Ichikawa N."/>
        </authorList>
    </citation>
    <scope>NUCLEOTIDE SEQUENCE [LARGE SCALE GENOMIC DNA]</scope>
    <source>
        <strain evidence="7 10">NBRC 15538</strain>
    </source>
</reference>
<evidence type="ECO:0000313" key="8">
    <source>
        <dbReference type="EMBL" id="RNB53368.1"/>
    </source>
</evidence>
<dbReference type="InterPro" id="IPR004033">
    <property type="entry name" value="UbiE/COQ5_MeTrFase"/>
</dbReference>
<dbReference type="CDD" id="cd02440">
    <property type="entry name" value="AdoMet_MTases"/>
    <property type="match status" value="1"/>
</dbReference>
<dbReference type="PROSITE" id="PS01184">
    <property type="entry name" value="UBIE_2"/>
    <property type="match status" value="1"/>
</dbReference>
<evidence type="ECO:0000313" key="7">
    <source>
        <dbReference type="EMBL" id="GED23978.1"/>
    </source>
</evidence>
<evidence type="ECO:0000256" key="5">
    <source>
        <dbReference type="ARBA" id="ARBA00059758"/>
    </source>
</evidence>
<evidence type="ECO:0000256" key="6">
    <source>
        <dbReference type="HAMAP-Rule" id="MF_01813"/>
    </source>
</evidence>
<dbReference type="SUPFAM" id="SSF53335">
    <property type="entry name" value="S-adenosyl-L-methionine-dependent methyltransferases"/>
    <property type="match status" value="1"/>
</dbReference>
<keyword evidence="4 6" id="KW-0949">S-adenosyl-L-methionine</keyword>
<evidence type="ECO:0000256" key="2">
    <source>
        <dbReference type="ARBA" id="ARBA00022603"/>
    </source>
</evidence>
<dbReference type="PROSITE" id="PS51608">
    <property type="entry name" value="SAM_MT_UBIE"/>
    <property type="match status" value="1"/>
</dbReference>
<comment type="pathway">
    <text evidence="6">Quinol/quinone metabolism; menaquinone biosynthesis; menaquinol from 1,4-dihydroxy-2-naphthoate: step 2/2.</text>
</comment>
<dbReference type="GO" id="GO:0032259">
    <property type="term" value="P:methylation"/>
    <property type="evidence" value="ECO:0007669"/>
    <property type="project" value="UniProtKB-KW"/>
</dbReference>
<keyword evidence="3 6" id="KW-0808">Transferase</keyword>
<protein>
    <recommendedName>
        <fullName evidence="6">Demethylmenaquinone methyltransferase</fullName>
        <ecNumber evidence="6">2.1.1.163</ecNumber>
    </recommendedName>
</protein>
<keyword evidence="1 6" id="KW-0474">Menaquinone biosynthesis</keyword>
<feature type="binding site" evidence="6">
    <location>
        <begin position="111"/>
        <end position="112"/>
    </location>
    <ligand>
        <name>S-adenosyl-L-methionine</name>
        <dbReference type="ChEBI" id="CHEBI:59789"/>
    </ligand>
</feature>
<dbReference type="InterPro" id="IPR029063">
    <property type="entry name" value="SAM-dependent_MTases_sf"/>
</dbReference>
<dbReference type="Proteomes" id="UP000276178">
    <property type="component" value="Unassembled WGS sequence"/>
</dbReference>
<accession>A0A3M8AQA1</accession>
<dbReference type="EMBL" id="RHHN01000048">
    <property type="protein sequence ID" value="RNB53368.1"/>
    <property type="molecule type" value="Genomic_DNA"/>
</dbReference>
<dbReference type="Pfam" id="PF01209">
    <property type="entry name" value="Ubie_methyltran"/>
    <property type="match status" value="1"/>
</dbReference>
<comment type="caution">
    <text evidence="6">Lacks conserved residue(s) required for the propagation of feature annotation.</text>
</comment>
<dbReference type="HAMAP" id="MF_01813">
    <property type="entry name" value="MenG_UbiE_methyltr"/>
    <property type="match status" value="1"/>
</dbReference>
<dbReference type="PROSITE" id="PS01183">
    <property type="entry name" value="UBIE_1"/>
    <property type="match status" value="1"/>
</dbReference>
<dbReference type="EMBL" id="BJOD01000001">
    <property type="protein sequence ID" value="GED23978.1"/>
    <property type="molecule type" value="Genomic_DNA"/>
</dbReference>
<name>A0A3M8AQA1_9BACL</name>
<proteinExistence type="inferred from homology"/>
<dbReference type="Gene3D" id="3.40.50.150">
    <property type="entry name" value="Vaccinia Virus protein VP39"/>
    <property type="match status" value="1"/>
</dbReference>
<comment type="function">
    <text evidence="5 6">Methyltransferase required for the conversion of demethylmenaquinol (DMKH2) to menaquinol (MKH2).</text>
</comment>
<feature type="binding site" evidence="6">
    <location>
        <position position="62"/>
    </location>
    <ligand>
        <name>S-adenosyl-L-methionine</name>
        <dbReference type="ChEBI" id="CHEBI:59789"/>
    </ligand>
</feature>
<dbReference type="NCBIfam" id="NF001244">
    <property type="entry name" value="PRK00216.1-5"/>
    <property type="match status" value="1"/>
</dbReference>